<dbReference type="PIRSF" id="PIRSF000676">
    <property type="entry name" value="Homoser_kin"/>
    <property type="match status" value="1"/>
</dbReference>
<accession>A0A1H2QTN5</accession>
<dbReference type="SUPFAM" id="SSF54211">
    <property type="entry name" value="Ribosomal protein S5 domain 2-like"/>
    <property type="match status" value="1"/>
</dbReference>
<dbReference type="InterPro" id="IPR014721">
    <property type="entry name" value="Ribsml_uS5_D2-typ_fold_subgr"/>
</dbReference>
<dbReference type="UniPathway" id="UPA00050">
    <property type="reaction ID" value="UER00064"/>
</dbReference>
<comment type="function">
    <text evidence="7">Catalyzes the ATP-dependent phosphorylation of L-homoserine to L-homoserine phosphate.</text>
</comment>
<dbReference type="AlphaFoldDB" id="A0A1H2QTN5"/>
<comment type="subcellular location">
    <subcellularLocation>
        <location evidence="7">Cytoplasm</location>
    </subcellularLocation>
</comment>
<dbReference type="InterPro" id="IPR000870">
    <property type="entry name" value="Homoserine_kinase"/>
</dbReference>
<dbReference type="GO" id="GO:0005524">
    <property type="term" value="F:ATP binding"/>
    <property type="evidence" value="ECO:0007669"/>
    <property type="project" value="UniProtKB-UniRule"/>
</dbReference>
<dbReference type="EC" id="2.7.1.39" evidence="7 8"/>
<keyword evidence="3 7" id="KW-0791">Threonine biosynthesis</keyword>
<evidence type="ECO:0000256" key="5">
    <source>
        <dbReference type="ARBA" id="ARBA00022777"/>
    </source>
</evidence>
<evidence type="ECO:0000256" key="2">
    <source>
        <dbReference type="ARBA" id="ARBA00022679"/>
    </source>
</evidence>
<name>A0A1H2QTN5_9FLAO</name>
<evidence type="ECO:0000256" key="3">
    <source>
        <dbReference type="ARBA" id="ARBA00022697"/>
    </source>
</evidence>
<dbReference type="RefSeq" id="WP_016419547.1">
    <property type="nucleotide sequence ID" value="NZ_FNND01000001.1"/>
</dbReference>
<dbReference type="GO" id="GO:0004413">
    <property type="term" value="F:homoserine kinase activity"/>
    <property type="evidence" value="ECO:0007669"/>
    <property type="project" value="UniProtKB-UniRule"/>
</dbReference>
<dbReference type="InterPro" id="IPR013750">
    <property type="entry name" value="GHMP_kinase_C_dom"/>
</dbReference>
<proteinExistence type="inferred from homology"/>
<dbReference type="Pfam" id="PF08544">
    <property type="entry name" value="GHMP_kinases_C"/>
    <property type="match status" value="1"/>
</dbReference>
<feature type="binding site" evidence="7">
    <location>
        <begin position="100"/>
        <end position="110"/>
    </location>
    <ligand>
        <name>ATP</name>
        <dbReference type="ChEBI" id="CHEBI:30616"/>
    </ligand>
</feature>
<evidence type="ECO:0000259" key="10">
    <source>
        <dbReference type="Pfam" id="PF08544"/>
    </source>
</evidence>
<dbReference type="PRINTS" id="PR00958">
    <property type="entry name" value="HOMSERKINASE"/>
</dbReference>
<dbReference type="GO" id="GO:0009088">
    <property type="term" value="P:threonine biosynthetic process"/>
    <property type="evidence" value="ECO:0007669"/>
    <property type="project" value="UniProtKB-UniRule"/>
</dbReference>
<dbReference type="NCBIfam" id="NF002288">
    <property type="entry name" value="PRK01212.1-4"/>
    <property type="match status" value="1"/>
</dbReference>
<dbReference type="PANTHER" id="PTHR20861">
    <property type="entry name" value="HOMOSERINE/4-DIPHOSPHOCYTIDYL-2-C-METHYL-D-ERYTHRITOL KINASE"/>
    <property type="match status" value="1"/>
</dbReference>
<dbReference type="InterPro" id="IPR020568">
    <property type="entry name" value="Ribosomal_Su5_D2-typ_SF"/>
</dbReference>
<keyword evidence="4 7" id="KW-0547">Nucleotide-binding</keyword>
<keyword evidence="7" id="KW-0963">Cytoplasm</keyword>
<dbReference type="InterPro" id="IPR036554">
    <property type="entry name" value="GHMP_kinase_C_sf"/>
</dbReference>
<feature type="domain" description="GHMP kinase C-terminal" evidence="10">
    <location>
        <begin position="218"/>
        <end position="293"/>
    </location>
</feature>
<dbReference type="NCBIfam" id="TIGR00191">
    <property type="entry name" value="thrB"/>
    <property type="match status" value="1"/>
</dbReference>
<keyword evidence="12" id="KW-1185">Reference proteome</keyword>
<feature type="domain" description="GHMP kinase N-terminal" evidence="9">
    <location>
        <begin position="77"/>
        <end position="159"/>
    </location>
</feature>
<evidence type="ECO:0000256" key="1">
    <source>
        <dbReference type="ARBA" id="ARBA00022605"/>
    </source>
</evidence>
<comment type="caution">
    <text evidence="11">The sequence shown here is derived from an EMBL/GenBank/DDBJ whole genome shotgun (WGS) entry which is preliminary data.</text>
</comment>
<evidence type="ECO:0000256" key="6">
    <source>
        <dbReference type="ARBA" id="ARBA00022840"/>
    </source>
</evidence>
<protein>
    <recommendedName>
        <fullName evidence="7 8">Homoserine kinase</fullName>
        <shortName evidence="7">HK</shortName>
        <shortName evidence="7">HSK</shortName>
        <ecNumber evidence="7 8">2.7.1.39</ecNumber>
    </recommendedName>
</protein>
<evidence type="ECO:0000256" key="7">
    <source>
        <dbReference type="HAMAP-Rule" id="MF_00384"/>
    </source>
</evidence>
<dbReference type="Gene3D" id="3.30.70.890">
    <property type="entry name" value="GHMP kinase, C-terminal domain"/>
    <property type="match status" value="1"/>
</dbReference>
<comment type="catalytic activity">
    <reaction evidence="7">
        <text>L-homoserine + ATP = O-phospho-L-homoserine + ADP + H(+)</text>
        <dbReference type="Rhea" id="RHEA:13985"/>
        <dbReference type="ChEBI" id="CHEBI:15378"/>
        <dbReference type="ChEBI" id="CHEBI:30616"/>
        <dbReference type="ChEBI" id="CHEBI:57476"/>
        <dbReference type="ChEBI" id="CHEBI:57590"/>
        <dbReference type="ChEBI" id="CHEBI:456216"/>
        <dbReference type="EC" id="2.7.1.39"/>
    </reaction>
</comment>
<dbReference type="EMBL" id="FNND01000001">
    <property type="protein sequence ID" value="SDW10485.1"/>
    <property type="molecule type" value="Genomic_DNA"/>
</dbReference>
<keyword evidence="1 7" id="KW-0028">Amino-acid biosynthesis</keyword>
<dbReference type="Proteomes" id="UP000182771">
    <property type="component" value="Unassembled WGS sequence"/>
</dbReference>
<dbReference type="GeneID" id="85017877"/>
<evidence type="ECO:0000256" key="8">
    <source>
        <dbReference type="NCBIfam" id="TIGR00191"/>
    </source>
</evidence>
<dbReference type="Gene3D" id="3.30.230.10">
    <property type="match status" value="1"/>
</dbReference>
<evidence type="ECO:0000256" key="4">
    <source>
        <dbReference type="ARBA" id="ARBA00022741"/>
    </source>
</evidence>
<dbReference type="Pfam" id="PF00288">
    <property type="entry name" value="GHMP_kinases_N"/>
    <property type="match status" value="1"/>
</dbReference>
<evidence type="ECO:0000313" key="12">
    <source>
        <dbReference type="Proteomes" id="UP000182771"/>
    </source>
</evidence>
<keyword evidence="6 7" id="KW-0067">ATP-binding</keyword>
<keyword evidence="2 7" id="KW-0808">Transferase</keyword>
<dbReference type="GO" id="GO:0005737">
    <property type="term" value="C:cytoplasm"/>
    <property type="evidence" value="ECO:0007669"/>
    <property type="project" value="UniProtKB-SubCell"/>
</dbReference>
<dbReference type="PANTHER" id="PTHR20861:SF1">
    <property type="entry name" value="HOMOSERINE KINASE"/>
    <property type="match status" value="1"/>
</dbReference>
<gene>
    <name evidence="7" type="primary">thrB</name>
    <name evidence="11" type="ORF">SAMN05444420_101253</name>
</gene>
<evidence type="ECO:0000313" key="11">
    <source>
        <dbReference type="EMBL" id="SDW10485.1"/>
    </source>
</evidence>
<evidence type="ECO:0000259" key="9">
    <source>
        <dbReference type="Pfam" id="PF00288"/>
    </source>
</evidence>
<dbReference type="SUPFAM" id="SSF55060">
    <property type="entry name" value="GHMP Kinase, C-terminal domain"/>
    <property type="match status" value="1"/>
</dbReference>
<dbReference type="OrthoDB" id="9769912at2"/>
<organism evidence="11 12">
    <name type="scientific">Capnocytophaga granulosa</name>
    <dbReference type="NCBI Taxonomy" id="45242"/>
    <lineage>
        <taxon>Bacteria</taxon>
        <taxon>Pseudomonadati</taxon>
        <taxon>Bacteroidota</taxon>
        <taxon>Flavobacteriia</taxon>
        <taxon>Flavobacteriales</taxon>
        <taxon>Flavobacteriaceae</taxon>
        <taxon>Capnocytophaga</taxon>
    </lineage>
</organism>
<dbReference type="HAMAP" id="MF_00384">
    <property type="entry name" value="Homoser_kinase"/>
    <property type="match status" value="1"/>
</dbReference>
<sequence length="320" mass="34016">MNQSLRKANPIQETVCGFAPATIANVNVGFDVLGISLSTVGDRVEVTPNGTQQNKITFIESATPLPYAVEKNSCTVVIAAMQAQLENPLYVDVRIRKGFASGSGLGSSSASSAAAAFAYNTLMGNPFSLEELLPFAAEGERAACGSAHYDNVSPAILGGIVLLYQNKPIRLPLPKGLHAVSFFPNIEVNTASARSIVSRHVSLDIVSKQVSAMGAFVSGLYQENYDLLRKATKDFLVEPSRKILIPYFDEMKEATLAAGGITFGISGSGPSVFALAESHTVAEHILAELHKIYAGQGIETLSFIEDLANGKGCRIAQFDE</sequence>
<keyword evidence="5 7" id="KW-0418">Kinase</keyword>
<dbReference type="InterPro" id="IPR006204">
    <property type="entry name" value="GHMP_kinase_N_dom"/>
</dbReference>
<comment type="pathway">
    <text evidence="7">Amino-acid biosynthesis; L-threonine biosynthesis; L-threonine from L-aspartate: step 4/5.</text>
</comment>
<comment type="similarity">
    <text evidence="7">Belongs to the GHMP kinase family. Homoserine kinase subfamily.</text>
</comment>
<reference evidence="11 12" key="1">
    <citation type="submission" date="2016-10" db="EMBL/GenBank/DDBJ databases">
        <authorList>
            <person name="Varghese N."/>
            <person name="Submissions S."/>
        </authorList>
    </citation>
    <scope>NUCLEOTIDE SEQUENCE [LARGE SCALE GENOMIC DNA]</scope>
    <source>
        <strain evidence="11 12">DSM 11449</strain>
    </source>
</reference>